<sequence length="144" mass="15945">MDNPSSPKTQTAVTVALIISMFFVSLSVCPWLSPPLFSLFRHTRLTNHQSRFINTRPDQPSPVQSSPLLSSHIHAYQQTRMPLAAALMQVKSAVIFLLPKSTGGVQRPGQHSRALQPCRPSRPTPIPVIRIVVNFLNGPRLLCT</sequence>
<name>A0A8H3WCF7_9PEZI</name>
<comment type="caution">
    <text evidence="2">The sequence shown here is derived from an EMBL/GenBank/DDBJ whole genome shotgun (WGS) entry which is preliminary data.</text>
</comment>
<keyword evidence="3" id="KW-1185">Reference proteome</keyword>
<keyword evidence="1" id="KW-0812">Transmembrane</keyword>
<keyword evidence="1" id="KW-1133">Transmembrane helix</keyword>
<evidence type="ECO:0000313" key="3">
    <source>
        <dbReference type="Proteomes" id="UP000434172"/>
    </source>
</evidence>
<keyword evidence="1" id="KW-0472">Membrane</keyword>
<gene>
    <name evidence="2" type="ORF">GQ607_007189</name>
</gene>
<dbReference type="Proteomes" id="UP000434172">
    <property type="component" value="Unassembled WGS sequence"/>
</dbReference>
<reference evidence="2 3" key="1">
    <citation type="submission" date="2019-12" db="EMBL/GenBank/DDBJ databases">
        <title>A genome sequence resource for the geographically widespread anthracnose pathogen Colletotrichum asianum.</title>
        <authorList>
            <person name="Meng Y."/>
        </authorList>
    </citation>
    <scope>NUCLEOTIDE SEQUENCE [LARGE SCALE GENOMIC DNA]</scope>
    <source>
        <strain evidence="2 3">ICMP 18580</strain>
    </source>
</reference>
<organism evidence="2 3">
    <name type="scientific">Colletotrichum asianum</name>
    <dbReference type="NCBI Taxonomy" id="702518"/>
    <lineage>
        <taxon>Eukaryota</taxon>
        <taxon>Fungi</taxon>
        <taxon>Dikarya</taxon>
        <taxon>Ascomycota</taxon>
        <taxon>Pezizomycotina</taxon>
        <taxon>Sordariomycetes</taxon>
        <taxon>Hypocreomycetidae</taxon>
        <taxon>Glomerellales</taxon>
        <taxon>Glomerellaceae</taxon>
        <taxon>Colletotrichum</taxon>
        <taxon>Colletotrichum gloeosporioides species complex</taxon>
    </lineage>
</organism>
<proteinExistence type="predicted"/>
<accession>A0A8H3WCF7</accession>
<evidence type="ECO:0000256" key="1">
    <source>
        <dbReference type="SAM" id="Phobius"/>
    </source>
</evidence>
<feature type="transmembrane region" description="Helical" evidence="1">
    <location>
        <begin position="12"/>
        <end position="32"/>
    </location>
</feature>
<protein>
    <submittedName>
        <fullName evidence="2">Uncharacterized protein</fullName>
    </submittedName>
</protein>
<dbReference type="EMBL" id="WOWK01000036">
    <property type="protein sequence ID" value="KAF0325438.1"/>
    <property type="molecule type" value="Genomic_DNA"/>
</dbReference>
<evidence type="ECO:0000313" key="2">
    <source>
        <dbReference type="EMBL" id="KAF0325438.1"/>
    </source>
</evidence>
<dbReference type="AlphaFoldDB" id="A0A8H3WCF7"/>